<accession>A0AAD5K8R2</accession>
<dbReference type="InterPro" id="IPR052086">
    <property type="entry name" value="Mannan_Polymerase_Subunit"/>
</dbReference>
<keyword evidence="2" id="KW-0472">Membrane</keyword>
<dbReference type="InterPro" id="IPR029044">
    <property type="entry name" value="Nucleotide-diphossugar_trans"/>
</dbReference>
<organism evidence="3 4">
    <name type="scientific">Phascolomyces articulosus</name>
    <dbReference type="NCBI Taxonomy" id="60185"/>
    <lineage>
        <taxon>Eukaryota</taxon>
        <taxon>Fungi</taxon>
        <taxon>Fungi incertae sedis</taxon>
        <taxon>Mucoromycota</taxon>
        <taxon>Mucoromycotina</taxon>
        <taxon>Mucoromycetes</taxon>
        <taxon>Mucorales</taxon>
        <taxon>Lichtheimiaceae</taxon>
        <taxon>Phascolomyces</taxon>
    </lineage>
</organism>
<comment type="caution">
    <text evidence="3">The sequence shown here is derived from an EMBL/GenBank/DDBJ whole genome shotgun (WGS) entry which is preliminary data.</text>
</comment>
<evidence type="ECO:0000256" key="2">
    <source>
        <dbReference type="SAM" id="Phobius"/>
    </source>
</evidence>
<evidence type="ECO:0000313" key="4">
    <source>
        <dbReference type="Proteomes" id="UP001209540"/>
    </source>
</evidence>
<reference evidence="3" key="1">
    <citation type="journal article" date="2022" name="IScience">
        <title>Evolution of zygomycete secretomes and the origins of terrestrial fungal ecologies.</title>
        <authorList>
            <person name="Chang Y."/>
            <person name="Wang Y."/>
            <person name="Mondo S."/>
            <person name="Ahrendt S."/>
            <person name="Andreopoulos W."/>
            <person name="Barry K."/>
            <person name="Beard J."/>
            <person name="Benny G.L."/>
            <person name="Blankenship S."/>
            <person name="Bonito G."/>
            <person name="Cuomo C."/>
            <person name="Desiro A."/>
            <person name="Gervers K.A."/>
            <person name="Hundley H."/>
            <person name="Kuo A."/>
            <person name="LaButti K."/>
            <person name="Lang B.F."/>
            <person name="Lipzen A."/>
            <person name="O'Donnell K."/>
            <person name="Pangilinan J."/>
            <person name="Reynolds N."/>
            <person name="Sandor L."/>
            <person name="Smith M.E."/>
            <person name="Tsang A."/>
            <person name="Grigoriev I.V."/>
            <person name="Stajich J.E."/>
            <person name="Spatafora J.W."/>
        </authorList>
    </citation>
    <scope>NUCLEOTIDE SEQUENCE</scope>
    <source>
        <strain evidence="3">RSA 2281</strain>
    </source>
</reference>
<keyword evidence="2" id="KW-0812">Transmembrane</keyword>
<dbReference type="AlphaFoldDB" id="A0AAD5K8R2"/>
<name>A0AAD5K8R2_9FUNG</name>
<protein>
    <submittedName>
        <fullName evidence="3">Anp1-domain-containing protein</fullName>
    </submittedName>
</protein>
<proteinExistence type="inferred from homology"/>
<sequence length="370" mass="41935">MSDKVKRTTFMLPRTKRRIVLYSIIGFLITTTCLLQILYRPSPCNDDYYSNNNTTSQHLDGLPDALAAQADHRVPGVSFQNLNMIPPQQPNVLLLSMIKPATVRHLSDFFKLIRQLSYPNISLAILVLNPGPTTVHAVRQHVEHARFSLPVNIYIKTYDDEVMSFVVTPGKETVYELQPLRRAAIARARTFLLQSALTPDHDYTLWLDPLLTSVPPTLVQDLIQVNEDIVVPNTMIERDGNEWGHDKRNWQETELSISLSKDVPEDFVFMEGWVEFTTHRFLMIDMITADMQPLQKVPLDGIGSTCILTKANVHREGINYPAFPFKHQIDTEGFAKAAVAVGYSVYGLPAYKIYHSGIPDNAMIEEVDDI</sequence>
<dbReference type="Gene3D" id="3.90.550.10">
    <property type="entry name" value="Spore Coat Polysaccharide Biosynthesis Protein SpsA, Chain A"/>
    <property type="match status" value="1"/>
</dbReference>
<evidence type="ECO:0000256" key="1">
    <source>
        <dbReference type="ARBA" id="ARBA00037964"/>
    </source>
</evidence>
<dbReference type="PANTHER" id="PTHR43083">
    <property type="entry name" value="MANNAN POLYMERASE II"/>
    <property type="match status" value="1"/>
</dbReference>
<gene>
    <name evidence="3" type="ORF">BDA99DRAFT_516415</name>
</gene>
<feature type="transmembrane region" description="Helical" evidence="2">
    <location>
        <begin position="20"/>
        <end position="39"/>
    </location>
</feature>
<dbReference type="Pfam" id="PF03452">
    <property type="entry name" value="Anp1"/>
    <property type="match status" value="1"/>
</dbReference>
<dbReference type="EMBL" id="JAIXMP010000021">
    <property type="protein sequence ID" value="KAI9256450.1"/>
    <property type="molecule type" value="Genomic_DNA"/>
</dbReference>
<comment type="similarity">
    <text evidence="1">Belongs to the ANP1/MMN9/VAN1 family.</text>
</comment>
<reference evidence="3" key="2">
    <citation type="submission" date="2023-02" db="EMBL/GenBank/DDBJ databases">
        <authorList>
            <consortium name="DOE Joint Genome Institute"/>
            <person name="Mondo S.J."/>
            <person name="Chang Y."/>
            <person name="Wang Y."/>
            <person name="Ahrendt S."/>
            <person name="Andreopoulos W."/>
            <person name="Barry K."/>
            <person name="Beard J."/>
            <person name="Benny G.L."/>
            <person name="Blankenship S."/>
            <person name="Bonito G."/>
            <person name="Cuomo C."/>
            <person name="Desiro A."/>
            <person name="Gervers K.A."/>
            <person name="Hundley H."/>
            <person name="Kuo A."/>
            <person name="LaButti K."/>
            <person name="Lang B.F."/>
            <person name="Lipzen A."/>
            <person name="O'Donnell K."/>
            <person name="Pangilinan J."/>
            <person name="Reynolds N."/>
            <person name="Sandor L."/>
            <person name="Smith M.W."/>
            <person name="Tsang A."/>
            <person name="Grigoriev I.V."/>
            <person name="Stajich J.E."/>
            <person name="Spatafora J.W."/>
        </authorList>
    </citation>
    <scope>NUCLEOTIDE SEQUENCE</scope>
    <source>
        <strain evidence="3">RSA 2281</strain>
    </source>
</reference>
<evidence type="ECO:0000313" key="3">
    <source>
        <dbReference type="EMBL" id="KAI9256450.1"/>
    </source>
</evidence>
<keyword evidence="4" id="KW-1185">Reference proteome</keyword>
<dbReference type="Proteomes" id="UP001209540">
    <property type="component" value="Unassembled WGS sequence"/>
</dbReference>
<dbReference type="PANTHER" id="PTHR43083:SF6">
    <property type="entry name" value="MANNAN POLYMERASE COMPLEXES SUBUNIT MNN9"/>
    <property type="match status" value="1"/>
</dbReference>
<keyword evidence="2" id="KW-1133">Transmembrane helix</keyword>